<accession>A0A392ULA5</accession>
<evidence type="ECO:0000313" key="3">
    <source>
        <dbReference type="Proteomes" id="UP000265520"/>
    </source>
</evidence>
<feature type="region of interest" description="Disordered" evidence="1">
    <location>
        <begin position="28"/>
        <end position="49"/>
    </location>
</feature>
<name>A0A392ULA5_9FABA</name>
<protein>
    <submittedName>
        <fullName evidence="2">Uncharacterized protein</fullName>
    </submittedName>
</protein>
<dbReference type="Proteomes" id="UP000265520">
    <property type="component" value="Unassembled WGS sequence"/>
</dbReference>
<sequence>AGLQPKEMNSDQGKEFLKIEALAKRAKARRGETRQKVFGTLASKSESSR</sequence>
<dbReference type="EMBL" id="LXQA010843673">
    <property type="protein sequence ID" value="MCI73668.1"/>
    <property type="molecule type" value="Genomic_DNA"/>
</dbReference>
<proteinExistence type="predicted"/>
<evidence type="ECO:0000313" key="2">
    <source>
        <dbReference type="EMBL" id="MCI73668.1"/>
    </source>
</evidence>
<dbReference type="AlphaFoldDB" id="A0A392ULA5"/>
<feature type="non-terminal residue" evidence="2">
    <location>
        <position position="1"/>
    </location>
</feature>
<evidence type="ECO:0000256" key="1">
    <source>
        <dbReference type="SAM" id="MobiDB-lite"/>
    </source>
</evidence>
<organism evidence="2 3">
    <name type="scientific">Trifolium medium</name>
    <dbReference type="NCBI Taxonomy" id="97028"/>
    <lineage>
        <taxon>Eukaryota</taxon>
        <taxon>Viridiplantae</taxon>
        <taxon>Streptophyta</taxon>
        <taxon>Embryophyta</taxon>
        <taxon>Tracheophyta</taxon>
        <taxon>Spermatophyta</taxon>
        <taxon>Magnoliopsida</taxon>
        <taxon>eudicotyledons</taxon>
        <taxon>Gunneridae</taxon>
        <taxon>Pentapetalae</taxon>
        <taxon>rosids</taxon>
        <taxon>fabids</taxon>
        <taxon>Fabales</taxon>
        <taxon>Fabaceae</taxon>
        <taxon>Papilionoideae</taxon>
        <taxon>50 kb inversion clade</taxon>
        <taxon>NPAAA clade</taxon>
        <taxon>Hologalegina</taxon>
        <taxon>IRL clade</taxon>
        <taxon>Trifolieae</taxon>
        <taxon>Trifolium</taxon>
    </lineage>
</organism>
<comment type="caution">
    <text evidence="2">The sequence shown here is derived from an EMBL/GenBank/DDBJ whole genome shotgun (WGS) entry which is preliminary data.</text>
</comment>
<reference evidence="2 3" key="1">
    <citation type="journal article" date="2018" name="Front. Plant Sci.">
        <title>Red Clover (Trifolium pratense) and Zigzag Clover (T. medium) - A Picture of Genomic Similarities and Differences.</title>
        <authorList>
            <person name="Dluhosova J."/>
            <person name="Istvanek J."/>
            <person name="Nedelnik J."/>
            <person name="Repkova J."/>
        </authorList>
    </citation>
    <scope>NUCLEOTIDE SEQUENCE [LARGE SCALE GENOMIC DNA]</scope>
    <source>
        <strain evidence="3">cv. 10/8</strain>
        <tissue evidence="2">Leaf</tissue>
    </source>
</reference>
<keyword evidence="3" id="KW-1185">Reference proteome</keyword>